<comment type="caution">
    <text evidence="1">The sequence shown here is derived from an EMBL/GenBank/DDBJ whole genome shotgun (WGS) entry which is preliminary data.</text>
</comment>
<accession>A0A3L8SQT1</accession>
<dbReference type="AlphaFoldDB" id="A0A3L8SQT1"/>
<dbReference type="Proteomes" id="UP000276834">
    <property type="component" value="Unassembled WGS sequence"/>
</dbReference>
<keyword evidence="2" id="KW-1185">Reference proteome</keyword>
<dbReference type="EMBL" id="QUSF01000009">
    <property type="protein sequence ID" value="RLW06312.1"/>
    <property type="molecule type" value="Genomic_DNA"/>
</dbReference>
<evidence type="ECO:0000313" key="2">
    <source>
        <dbReference type="Proteomes" id="UP000276834"/>
    </source>
</evidence>
<organism evidence="1 2">
    <name type="scientific">Chloebia gouldiae</name>
    <name type="common">Gouldian finch</name>
    <name type="synonym">Erythrura gouldiae</name>
    <dbReference type="NCBI Taxonomy" id="44316"/>
    <lineage>
        <taxon>Eukaryota</taxon>
        <taxon>Metazoa</taxon>
        <taxon>Chordata</taxon>
        <taxon>Craniata</taxon>
        <taxon>Vertebrata</taxon>
        <taxon>Euteleostomi</taxon>
        <taxon>Archelosauria</taxon>
        <taxon>Archosauria</taxon>
        <taxon>Dinosauria</taxon>
        <taxon>Saurischia</taxon>
        <taxon>Theropoda</taxon>
        <taxon>Coelurosauria</taxon>
        <taxon>Aves</taxon>
        <taxon>Neognathae</taxon>
        <taxon>Neoaves</taxon>
        <taxon>Telluraves</taxon>
        <taxon>Australaves</taxon>
        <taxon>Passeriformes</taxon>
        <taxon>Passeroidea</taxon>
        <taxon>Passeridae</taxon>
        <taxon>Chloebia</taxon>
    </lineage>
</organism>
<proteinExistence type="predicted"/>
<gene>
    <name evidence="1" type="ORF">DV515_00004356</name>
</gene>
<evidence type="ECO:0000313" key="1">
    <source>
        <dbReference type="EMBL" id="RLW06312.1"/>
    </source>
</evidence>
<feature type="non-terminal residue" evidence="1">
    <location>
        <position position="1"/>
    </location>
</feature>
<reference evidence="1 2" key="1">
    <citation type="journal article" date="2018" name="Proc. R. Soc. B">
        <title>A non-coding region near Follistatin controls head colour polymorphism in the Gouldian finch.</title>
        <authorList>
            <person name="Toomey M.B."/>
            <person name="Marques C.I."/>
            <person name="Andrade P."/>
            <person name="Araujo P.M."/>
            <person name="Sabatino S."/>
            <person name="Gazda M.A."/>
            <person name="Afonso S."/>
            <person name="Lopes R.J."/>
            <person name="Corbo J.C."/>
            <person name="Carneiro M."/>
        </authorList>
    </citation>
    <scope>NUCLEOTIDE SEQUENCE [LARGE SCALE GENOMIC DNA]</scope>
    <source>
        <strain evidence="1">Red01</strain>
        <tissue evidence="1">Muscle</tissue>
    </source>
</reference>
<name>A0A3L8SQT1_CHLGU</name>
<sequence length="59" mass="6708">DKWFQRLGKKGLPCLADHGEICTLGRLHGHGTCIQTGKNIPKEREKRIQDISSFPFKNC</sequence>
<protein>
    <submittedName>
        <fullName evidence="1">Uncharacterized protein</fullName>
    </submittedName>
</protein>